<dbReference type="EMBL" id="JACOGF010000012">
    <property type="protein sequence ID" value="MBC3919918.1"/>
    <property type="molecule type" value="Genomic_DNA"/>
</dbReference>
<sequence length="160" mass="17739">MAHDKAGDMSKFVSQTVTVSGAVEKPLTLSVDDLKNFPVLQIDELKLTRQNGANAGKLENFKGVRLRDILEKAVVIARDHNDVKKTVIIATATDDYKVVYSWSELFNTAVGEGVLVFFEKNGQALADDEGRIAMISGKDLRTGPRHVKWLKSIEVRKLID</sequence>
<dbReference type="Gene3D" id="3.90.420.10">
    <property type="entry name" value="Oxidoreductase, molybdopterin-binding domain"/>
    <property type="match status" value="1"/>
</dbReference>
<dbReference type="SUPFAM" id="SSF56524">
    <property type="entry name" value="Oxidoreductase molybdopterin-binding domain"/>
    <property type="match status" value="1"/>
</dbReference>
<gene>
    <name evidence="2" type="ORF">H8L32_20780</name>
</gene>
<name>A0ABR6ZVL8_9BURK</name>
<comment type="caution">
    <text evidence="2">The sequence shown here is derived from an EMBL/GenBank/DDBJ whole genome shotgun (WGS) entry which is preliminary data.</text>
</comment>
<reference evidence="2 3" key="1">
    <citation type="submission" date="2020-08" db="EMBL/GenBank/DDBJ databases">
        <title>Novel species isolated from subtropical streams in China.</title>
        <authorList>
            <person name="Lu H."/>
        </authorList>
    </citation>
    <scope>NUCLEOTIDE SEQUENCE [LARGE SCALE GENOMIC DNA]</scope>
    <source>
        <strain evidence="2 3">CY18W</strain>
    </source>
</reference>
<accession>A0ABR6ZVL8</accession>
<dbReference type="Proteomes" id="UP000650424">
    <property type="component" value="Unassembled WGS sequence"/>
</dbReference>
<keyword evidence="3" id="KW-1185">Reference proteome</keyword>
<dbReference type="InterPro" id="IPR000572">
    <property type="entry name" value="OxRdtase_Mopterin-bd_dom"/>
</dbReference>
<evidence type="ECO:0000259" key="1">
    <source>
        <dbReference type="Pfam" id="PF00174"/>
    </source>
</evidence>
<feature type="domain" description="Oxidoreductase molybdopterin-binding" evidence="1">
    <location>
        <begin position="16"/>
        <end position="156"/>
    </location>
</feature>
<evidence type="ECO:0000313" key="2">
    <source>
        <dbReference type="EMBL" id="MBC3919918.1"/>
    </source>
</evidence>
<proteinExistence type="predicted"/>
<dbReference type="Pfam" id="PF00174">
    <property type="entry name" value="Oxidored_molyb"/>
    <property type="match status" value="1"/>
</dbReference>
<evidence type="ECO:0000313" key="3">
    <source>
        <dbReference type="Proteomes" id="UP000650424"/>
    </source>
</evidence>
<organism evidence="2 3">
    <name type="scientific">Undibacterium hunanense</name>
    <dbReference type="NCBI Taxonomy" id="2762292"/>
    <lineage>
        <taxon>Bacteria</taxon>
        <taxon>Pseudomonadati</taxon>
        <taxon>Pseudomonadota</taxon>
        <taxon>Betaproteobacteria</taxon>
        <taxon>Burkholderiales</taxon>
        <taxon>Oxalobacteraceae</taxon>
        <taxon>Undibacterium</taxon>
    </lineage>
</organism>
<protein>
    <submittedName>
        <fullName evidence="2">Molybdopterin-dependent oxidoreductase</fullName>
    </submittedName>
</protein>
<dbReference type="InterPro" id="IPR036374">
    <property type="entry name" value="OxRdtase_Mopterin-bd_sf"/>
</dbReference>